<dbReference type="PANTHER" id="PTHR10472:SF5">
    <property type="entry name" value="D-AMINOACYL-TRNA DEACYLASE 1"/>
    <property type="match status" value="1"/>
</dbReference>
<organism evidence="7 8">
    <name type="scientific">Dimorphilus gyrociliatus</name>
    <dbReference type="NCBI Taxonomy" id="2664684"/>
    <lineage>
        <taxon>Eukaryota</taxon>
        <taxon>Metazoa</taxon>
        <taxon>Spiralia</taxon>
        <taxon>Lophotrochozoa</taxon>
        <taxon>Annelida</taxon>
        <taxon>Polychaeta</taxon>
        <taxon>Polychaeta incertae sedis</taxon>
        <taxon>Dinophilidae</taxon>
        <taxon>Dimorphilus</taxon>
    </lineage>
</organism>
<proteinExistence type="inferred from homology"/>
<dbReference type="GO" id="GO:0051500">
    <property type="term" value="F:D-tyrosyl-tRNA(Tyr) deacylase activity"/>
    <property type="evidence" value="ECO:0007669"/>
    <property type="project" value="TreeGrafter"/>
</dbReference>
<dbReference type="SUPFAM" id="SSF69500">
    <property type="entry name" value="DTD-like"/>
    <property type="match status" value="1"/>
</dbReference>
<dbReference type="EC" id="3.1.1.96" evidence="2 5"/>
<dbReference type="InterPro" id="IPR023509">
    <property type="entry name" value="DTD-like_sf"/>
</dbReference>
<dbReference type="NCBIfam" id="TIGR00256">
    <property type="entry name" value="D-aminoacyl-tRNA deacylase"/>
    <property type="match status" value="1"/>
</dbReference>
<evidence type="ECO:0000256" key="2">
    <source>
        <dbReference type="ARBA" id="ARBA00013056"/>
    </source>
</evidence>
<comment type="catalytic activity">
    <reaction evidence="3">
        <text>glycyl-tRNA(Ala) + H2O = tRNA(Ala) + glycine + H(+)</text>
        <dbReference type="Rhea" id="RHEA:53744"/>
        <dbReference type="Rhea" id="RHEA-COMP:9657"/>
        <dbReference type="Rhea" id="RHEA-COMP:13640"/>
        <dbReference type="ChEBI" id="CHEBI:15377"/>
        <dbReference type="ChEBI" id="CHEBI:15378"/>
        <dbReference type="ChEBI" id="CHEBI:57305"/>
        <dbReference type="ChEBI" id="CHEBI:78442"/>
        <dbReference type="ChEBI" id="CHEBI:78522"/>
        <dbReference type="EC" id="3.1.1.96"/>
    </reaction>
</comment>
<evidence type="ECO:0000256" key="1">
    <source>
        <dbReference type="ARBA" id="ARBA00009673"/>
    </source>
</evidence>
<accession>A0A7I8VCI8</accession>
<keyword evidence="5" id="KW-0963">Cytoplasm</keyword>
<dbReference type="AlphaFoldDB" id="A0A7I8VCI8"/>
<dbReference type="InterPro" id="IPR003732">
    <property type="entry name" value="Daa-tRNA_deacyls_DTD"/>
</dbReference>
<evidence type="ECO:0000313" key="8">
    <source>
        <dbReference type="Proteomes" id="UP000549394"/>
    </source>
</evidence>
<sequence>MKALIQRVLNAKVTVNGDVVSEIGKGLCVLVGISRDDNKKDMEFIVRKILNLRVFDDENGKRWAKSAKDLNLEILCVSQFTLYHVLKGNKPDFHNAMTAEQSEKFYNEFLDEMKKNYKPEAIKNGLFGADMQVHIQNDGPVTIDVVSPPKKPARSQVEGASSSKRDDVSSTSEMT</sequence>
<dbReference type="GO" id="GO:0005737">
    <property type="term" value="C:cytoplasm"/>
    <property type="evidence" value="ECO:0007669"/>
    <property type="project" value="UniProtKB-SubCell"/>
</dbReference>
<comment type="catalytic activity">
    <reaction evidence="4">
        <text>a D-aminoacyl-tRNA + H2O = a tRNA + a D-alpha-amino acid + H(+)</text>
        <dbReference type="Rhea" id="RHEA:13953"/>
        <dbReference type="Rhea" id="RHEA-COMP:10123"/>
        <dbReference type="Rhea" id="RHEA-COMP:10124"/>
        <dbReference type="ChEBI" id="CHEBI:15377"/>
        <dbReference type="ChEBI" id="CHEBI:15378"/>
        <dbReference type="ChEBI" id="CHEBI:59871"/>
        <dbReference type="ChEBI" id="CHEBI:78442"/>
        <dbReference type="ChEBI" id="CHEBI:79333"/>
        <dbReference type="EC" id="3.1.1.96"/>
    </reaction>
</comment>
<dbReference type="Pfam" id="PF02580">
    <property type="entry name" value="Tyr_Deacylase"/>
    <property type="match status" value="1"/>
</dbReference>
<comment type="caution">
    <text evidence="7">The sequence shown here is derived from an EMBL/GenBank/DDBJ whole genome shotgun (WGS) entry which is preliminary data.</text>
</comment>
<dbReference type="Proteomes" id="UP000549394">
    <property type="component" value="Unassembled WGS sequence"/>
</dbReference>
<dbReference type="HAMAP" id="MF_00518">
    <property type="entry name" value="Deacylase_Dtd"/>
    <property type="match status" value="1"/>
</dbReference>
<evidence type="ECO:0000256" key="6">
    <source>
        <dbReference type="SAM" id="MobiDB-lite"/>
    </source>
</evidence>
<dbReference type="FunFam" id="3.50.80.10:FF:000001">
    <property type="entry name" value="D-aminoacyl-tRNA deacylase"/>
    <property type="match status" value="1"/>
</dbReference>
<dbReference type="Gene3D" id="3.50.80.10">
    <property type="entry name" value="D-tyrosyl-tRNA(Tyr) deacylase"/>
    <property type="match status" value="1"/>
</dbReference>
<evidence type="ECO:0000256" key="3">
    <source>
        <dbReference type="ARBA" id="ARBA00047676"/>
    </source>
</evidence>
<dbReference type="PANTHER" id="PTHR10472">
    <property type="entry name" value="D-TYROSYL-TRNA TYR DEACYLASE"/>
    <property type="match status" value="1"/>
</dbReference>
<keyword evidence="5" id="KW-0378">Hydrolase</keyword>
<feature type="region of interest" description="Disordered" evidence="6">
    <location>
        <begin position="143"/>
        <end position="175"/>
    </location>
</feature>
<dbReference type="EMBL" id="CAJFCJ010000003">
    <property type="protein sequence ID" value="CAD5113357.1"/>
    <property type="molecule type" value="Genomic_DNA"/>
</dbReference>
<dbReference type="OrthoDB" id="275783at2759"/>
<dbReference type="CDD" id="cd00563">
    <property type="entry name" value="Dtyr_deacylase"/>
    <property type="match status" value="1"/>
</dbReference>
<dbReference type="GO" id="GO:0000049">
    <property type="term" value="F:tRNA binding"/>
    <property type="evidence" value="ECO:0007669"/>
    <property type="project" value="UniProtKB-KW"/>
</dbReference>
<protein>
    <recommendedName>
        <fullName evidence="2 5">D-aminoacyl-tRNA deacylase</fullName>
        <ecNumber evidence="2 5">3.1.1.96</ecNumber>
    </recommendedName>
</protein>
<evidence type="ECO:0000256" key="5">
    <source>
        <dbReference type="RuleBase" id="RU003470"/>
    </source>
</evidence>
<evidence type="ECO:0000256" key="4">
    <source>
        <dbReference type="ARBA" id="ARBA00048018"/>
    </source>
</evidence>
<name>A0A7I8VCI8_9ANNE</name>
<evidence type="ECO:0000313" key="7">
    <source>
        <dbReference type="EMBL" id="CAD5113357.1"/>
    </source>
</evidence>
<keyword evidence="5" id="KW-0694">RNA-binding</keyword>
<keyword evidence="8" id="KW-1185">Reference proteome</keyword>
<comment type="subcellular location">
    <subcellularLocation>
        <location evidence="5">Cytoplasm</location>
    </subcellularLocation>
</comment>
<keyword evidence="5" id="KW-0820">tRNA-binding</keyword>
<reference evidence="7 8" key="1">
    <citation type="submission" date="2020-08" db="EMBL/GenBank/DDBJ databases">
        <authorList>
            <person name="Hejnol A."/>
        </authorList>
    </citation>
    <scope>NUCLEOTIDE SEQUENCE [LARGE SCALE GENOMIC DNA]</scope>
</reference>
<comment type="similarity">
    <text evidence="1 5">Belongs to the DTD family.</text>
</comment>
<gene>
    <name evidence="7" type="ORF">DGYR_LOCUS2365</name>
</gene>